<accession>A0ABR7WTP9</accession>
<reference evidence="2 3" key="1">
    <citation type="submission" date="2020-09" db="EMBL/GenBank/DDBJ databases">
        <title>Novel species of Mucilaginibacter isolated from a glacier on the Tibetan Plateau.</title>
        <authorList>
            <person name="Liu Q."/>
            <person name="Xin Y.-H."/>
        </authorList>
    </citation>
    <scope>NUCLEOTIDE SEQUENCE [LARGE SCALE GENOMIC DNA]</scope>
    <source>
        <strain evidence="2 3">ZT4R22</strain>
    </source>
</reference>
<comment type="caution">
    <text evidence="2">The sequence shown here is derived from an EMBL/GenBank/DDBJ whole genome shotgun (WGS) entry which is preliminary data.</text>
</comment>
<evidence type="ECO:0000313" key="3">
    <source>
        <dbReference type="Proteomes" id="UP000606600"/>
    </source>
</evidence>
<gene>
    <name evidence="2" type="ORF">IDJ77_17860</name>
</gene>
<feature type="chain" id="PRO_5045126495" evidence="1">
    <location>
        <begin position="22"/>
        <end position="188"/>
    </location>
</feature>
<dbReference type="RefSeq" id="WP_191190346.1">
    <property type="nucleotide sequence ID" value="NZ_JACWMY010000009.1"/>
</dbReference>
<evidence type="ECO:0000313" key="2">
    <source>
        <dbReference type="EMBL" id="MBD1365686.1"/>
    </source>
</evidence>
<feature type="signal peptide" evidence="1">
    <location>
        <begin position="1"/>
        <end position="21"/>
    </location>
</feature>
<organism evidence="2 3">
    <name type="scientific">Mucilaginibacter pankratovii</name>
    <dbReference type="NCBI Taxonomy" id="2772110"/>
    <lineage>
        <taxon>Bacteria</taxon>
        <taxon>Pseudomonadati</taxon>
        <taxon>Bacteroidota</taxon>
        <taxon>Sphingobacteriia</taxon>
        <taxon>Sphingobacteriales</taxon>
        <taxon>Sphingobacteriaceae</taxon>
        <taxon>Mucilaginibacter</taxon>
    </lineage>
</organism>
<dbReference type="Proteomes" id="UP000606600">
    <property type="component" value="Unassembled WGS sequence"/>
</dbReference>
<protein>
    <submittedName>
        <fullName evidence="2">Uncharacterized protein</fullName>
    </submittedName>
</protein>
<name>A0ABR7WTP9_9SPHI</name>
<proteinExistence type="predicted"/>
<sequence length="188" mass="20927">MKKVIYALILPLVVVSGLVFANSAIKNDAARKPLSAAESKAAHRDDKKKWEASPDGLRYKKWETSPDGIKAHASADKIRKHIKDFSNMEGVITSISRPSGSVGGFGMLVKINDDEYIVNYWPEKSDKDVTKYNNDLRQLNSLKVNDKVIIRSHSAGYLGKGHNVVLAGDYIERDNKVIFKRDPRKGGC</sequence>
<keyword evidence="1" id="KW-0732">Signal</keyword>
<dbReference type="EMBL" id="JACWMY010000009">
    <property type="protein sequence ID" value="MBD1365686.1"/>
    <property type="molecule type" value="Genomic_DNA"/>
</dbReference>
<evidence type="ECO:0000256" key="1">
    <source>
        <dbReference type="SAM" id="SignalP"/>
    </source>
</evidence>
<keyword evidence="3" id="KW-1185">Reference proteome</keyword>